<evidence type="ECO:0000313" key="8">
    <source>
        <dbReference type="RefSeq" id="XP_033355809.1"/>
    </source>
</evidence>
<dbReference type="AlphaFoldDB" id="A0A6J3KVB4"/>
<dbReference type="RefSeq" id="XP_033355809.1">
    <property type="nucleotide sequence ID" value="XM_033499918.1"/>
</dbReference>
<dbReference type="PANTHER" id="PTHR12703:SF4">
    <property type="entry name" value="TRANSMEMBRANE PROTEIN 33"/>
    <property type="match status" value="1"/>
</dbReference>
<accession>A0A6J3KVB4</accession>
<keyword evidence="5 6" id="KW-0472">Membrane</keyword>
<comment type="subcellular location">
    <subcellularLocation>
        <location evidence="1">Membrane</location>
        <topology evidence="1">Multi-pass membrane protein</topology>
    </subcellularLocation>
</comment>
<dbReference type="Pfam" id="PF03661">
    <property type="entry name" value="TMEM33_Pom33"/>
    <property type="match status" value="1"/>
</dbReference>
<dbReference type="InterPro" id="IPR005344">
    <property type="entry name" value="TMEM33/Pom33"/>
</dbReference>
<comment type="similarity">
    <text evidence="2">Belongs to the PER33/POM33 family.</text>
</comment>
<protein>
    <submittedName>
        <fullName evidence="8">Krueppel homolog 2</fullName>
    </submittedName>
</protein>
<feature type="transmembrane region" description="Helical" evidence="6">
    <location>
        <begin position="172"/>
        <end position="196"/>
    </location>
</feature>
<gene>
    <name evidence="8" type="primary">LOC117236726</name>
</gene>
<reference evidence="8" key="1">
    <citation type="submission" date="2025-08" db="UniProtKB">
        <authorList>
            <consortium name="RefSeq"/>
        </authorList>
    </citation>
    <scope>IDENTIFICATION</scope>
    <source>
        <tissue evidence="8">Muscle</tissue>
    </source>
</reference>
<organism evidence="7 8">
    <name type="scientific">Bombus vosnesenskii</name>
    <dbReference type="NCBI Taxonomy" id="207650"/>
    <lineage>
        <taxon>Eukaryota</taxon>
        <taxon>Metazoa</taxon>
        <taxon>Ecdysozoa</taxon>
        <taxon>Arthropoda</taxon>
        <taxon>Hexapoda</taxon>
        <taxon>Insecta</taxon>
        <taxon>Pterygota</taxon>
        <taxon>Neoptera</taxon>
        <taxon>Endopterygota</taxon>
        <taxon>Hymenoptera</taxon>
        <taxon>Apocrita</taxon>
        <taxon>Aculeata</taxon>
        <taxon>Apoidea</taxon>
        <taxon>Anthophila</taxon>
        <taxon>Apidae</taxon>
        <taxon>Bombus</taxon>
        <taxon>Pyrobombus</taxon>
    </lineage>
</organism>
<evidence type="ECO:0000256" key="3">
    <source>
        <dbReference type="ARBA" id="ARBA00022692"/>
    </source>
</evidence>
<keyword evidence="4 6" id="KW-1133">Transmembrane helix</keyword>
<dbReference type="GO" id="GO:0061024">
    <property type="term" value="P:membrane organization"/>
    <property type="evidence" value="ECO:0007669"/>
    <property type="project" value="TreeGrafter"/>
</dbReference>
<keyword evidence="3 6" id="KW-0812">Transmembrane</keyword>
<evidence type="ECO:0000256" key="5">
    <source>
        <dbReference type="ARBA" id="ARBA00023136"/>
    </source>
</evidence>
<sequence>MADTTSATPEDTSVHMEKGWFALKQHIIDNKIKVGLWVTRLFTLIFTIGYIIPIFGNSYNIYYKVLMSNAATSALRLHQRVPHVQLNRQFLEHLFIEDSCHYLFYSLIFLYTAPVTLVLTPIFLFALMHFASGSLTLLDCLGQNSWWGARLLISLVEFQSRNILRLCALSEIIILPFTVLLVFTGRAGLLTPFIYFQFLKFRLASQRNPFTRNVFYEIRNGLSSVSRKPTMPVIVRRIIEGLLSLTQQMAPVRQ</sequence>
<evidence type="ECO:0000256" key="6">
    <source>
        <dbReference type="SAM" id="Phobius"/>
    </source>
</evidence>
<dbReference type="InterPro" id="IPR051645">
    <property type="entry name" value="PER33/POM33_regulator"/>
</dbReference>
<evidence type="ECO:0000256" key="2">
    <source>
        <dbReference type="ARBA" id="ARBA00007322"/>
    </source>
</evidence>
<keyword evidence="7" id="KW-1185">Reference proteome</keyword>
<dbReference type="GO" id="GO:0016020">
    <property type="term" value="C:membrane"/>
    <property type="evidence" value="ECO:0007669"/>
    <property type="project" value="UniProtKB-SubCell"/>
</dbReference>
<evidence type="ECO:0000256" key="4">
    <source>
        <dbReference type="ARBA" id="ARBA00022989"/>
    </source>
</evidence>
<feature type="transmembrane region" description="Helical" evidence="6">
    <location>
        <begin position="102"/>
        <end position="128"/>
    </location>
</feature>
<name>A0A6J3KVB4_9HYME</name>
<dbReference type="CTD" id="33859"/>
<dbReference type="Proteomes" id="UP000504631">
    <property type="component" value="Unplaced"/>
</dbReference>
<dbReference type="GO" id="GO:0005783">
    <property type="term" value="C:endoplasmic reticulum"/>
    <property type="evidence" value="ECO:0007669"/>
    <property type="project" value="TreeGrafter"/>
</dbReference>
<dbReference type="GO" id="GO:0071786">
    <property type="term" value="P:endoplasmic reticulum tubular network organization"/>
    <property type="evidence" value="ECO:0007669"/>
    <property type="project" value="TreeGrafter"/>
</dbReference>
<evidence type="ECO:0000313" key="7">
    <source>
        <dbReference type="Proteomes" id="UP000504631"/>
    </source>
</evidence>
<evidence type="ECO:0000256" key="1">
    <source>
        <dbReference type="ARBA" id="ARBA00004141"/>
    </source>
</evidence>
<proteinExistence type="inferred from homology"/>
<feature type="transmembrane region" description="Helical" evidence="6">
    <location>
        <begin position="34"/>
        <end position="55"/>
    </location>
</feature>
<dbReference type="GeneID" id="117236726"/>
<dbReference type="KEGG" id="bvk:117236726"/>
<dbReference type="PANTHER" id="PTHR12703">
    <property type="entry name" value="TRANSMEMBRANE PROTEIN 33"/>
    <property type="match status" value="1"/>
</dbReference>